<accession>A0A2H9T3X1</accession>
<dbReference type="Gene3D" id="3.40.1440.10">
    <property type="entry name" value="GIY-YIG endonuclease"/>
    <property type="match status" value="1"/>
</dbReference>
<name>A0A2H9T3X1_9ZZZZ</name>
<reference evidence="2" key="1">
    <citation type="journal article" date="2017" name="Appl. Environ. Microbiol.">
        <title>Molecular characterization of an Endozoicomonas-like organism causing infection in king scallop Pecten maximus L.</title>
        <authorList>
            <person name="Cano I."/>
            <person name="van Aerle R."/>
            <person name="Ross S."/>
            <person name="Verner-Jeffreys D.W."/>
            <person name="Paley R.K."/>
            <person name="Rimmer G."/>
            <person name="Ryder D."/>
            <person name="Hooper P."/>
            <person name="Stone D."/>
            <person name="Feist S.W."/>
        </authorList>
    </citation>
    <scope>NUCLEOTIDE SEQUENCE</scope>
</reference>
<gene>
    <name evidence="2" type="ORF">CI610_03169</name>
</gene>
<dbReference type="CDD" id="cd10442">
    <property type="entry name" value="GIY-YIG_PLEs"/>
    <property type="match status" value="1"/>
</dbReference>
<dbReference type="Pfam" id="PF01541">
    <property type="entry name" value="GIY-YIG"/>
    <property type="match status" value="1"/>
</dbReference>
<organism evidence="2">
    <name type="scientific">invertebrate metagenome</name>
    <dbReference type="NCBI Taxonomy" id="1711999"/>
    <lineage>
        <taxon>unclassified sequences</taxon>
        <taxon>metagenomes</taxon>
        <taxon>organismal metagenomes</taxon>
    </lineage>
</organism>
<comment type="caution">
    <text evidence="2">The sequence shown here is derived from an EMBL/GenBank/DDBJ whole genome shotgun (WGS) entry which is preliminary data.</text>
</comment>
<dbReference type="InterPro" id="IPR000305">
    <property type="entry name" value="GIY-YIG_endonuc"/>
</dbReference>
<dbReference type="SUPFAM" id="SSF82771">
    <property type="entry name" value="GIY-YIG endonuclease"/>
    <property type="match status" value="1"/>
</dbReference>
<dbReference type="InterPro" id="IPR035901">
    <property type="entry name" value="GIY-YIG_endonuc_sf"/>
</dbReference>
<feature type="domain" description="GIY-YIG" evidence="1">
    <location>
        <begin position="166"/>
        <end position="250"/>
    </location>
</feature>
<proteinExistence type="predicted"/>
<dbReference type="PANTHER" id="PTHR21301">
    <property type="entry name" value="REVERSE TRANSCRIPTASE"/>
    <property type="match status" value="1"/>
</dbReference>
<dbReference type="EMBL" id="NSIT01000331">
    <property type="protein sequence ID" value="PJE77901.1"/>
    <property type="molecule type" value="Genomic_DNA"/>
</dbReference>
<evidence type="ECO:0000259" key="1">
    <source>
        <dbReference type="Pfam" id="PF01541"/>
    </source>
</evidence>
<dbReference type="AlphaFoldDB" id="A0A2H9T3X1"/>
<evidence type="ECO:0000313" key="2">
    <source>
        <dbReference type="EMBL" id="PJE77901.1"/>
    </source>
</evidence>
<dbReference type="PANTHER" id="PTHR21301:SF10">
    <property type="entry name" value="REVERSE TRANSCRIPTASE DOMAIN-CONTAINING PROTEIN"/>
    <property type="match status" value="1"/>
</dbReference>
<protein>
    <recommendedName>
        <fullName evidence="1">GIY-YIG domain-containing protein</fullName>
    </recommendedName>
</protein>
<sequence length="259" mass="30117">MSDDTVFERRCSELKSHLLARGYKSTLIDRELDKVRVLDRASLLEYKVRTPTQRVPCVVTFHPNLPSISSILHNHWRIIESSATLKRIFPEPPLLAYRRPKNVRDLVVSSKLHSSASVVTTGSFNTCSKKTCKLCPYTESTDTFKCVINNRVYHILQTLTCTSANVVYLLSCKKCKMQYVGETSTKLNIRINNHRCSIKQNRPDFPVARHFNLPSHSWKDMQVVAIDHCPTWNETKRRSRERYWITNLQTCYPRGMNER</sequence>